<feature type="region of interest" description="Disordered" evidence="1">
    <location>
        <begin position="168"/>
        <end position="193"/>
    </location>
</feature>
<reference evidence="2" key="2">
    <citation type="submission" date="2021-10" db="EMBL/GenBank/DDBJ databases">
        <title>Phylogenomics reveals ancestral predisposition of the termite-cultivated fungus Termitomyces towards a domesticated lifestyle.</title>
        <authorList>
            <person name="Auxier B."/>
            <person name="Grum-Grzhimaylo A."/>
            <person name="Cardenas M.E."/>
            <person name="Lodge J.D."/>
            <person name="Laessoe T."/>
            <person name="Pedersen O."/>
            <person name="Smith M.E."/>
            <person name="Kuyper T.W."/>
            <person name="Franco-Molano E.A."/>
            <person name="Baroni T.J."/>
            <person name="Aanen D.K."/>
        </authorList>
    </citation>
    <scope>NUCLEOTIDE SEQUENCE</scope>
    <source>
        <strain evidence="2">D49</strain>
    </source>
</reference>
<proteinExistence type="predicted"/>
<dbReference type="EMBL" id="JABCKI010006244">
    <property type="protein sequence ID" value="KAG5634877.1"/>
    <property type="molecule type" value="Genomic_DNA"/>
</dbReference>
<dbReference type="AlphaFoldDB" id="A0A9P7FMU5"/>
<feature type="compositionally biased region" description="Basic and acidic residues" evidence="1">
    <location>
        <begin position="217"/>
        <end position="238"/>
    </location>
</feature>
<feature type="region of interest" description="Disordered" evidence="1">
    <location>
        <begin position="29"/>
        <end position="68"/>
    </location>
</feature>
<feature type="compositionally biased region" description="Basic and acidic residues" evidence="1">
    <location>
        <begin position="43"/>
        <end position="57"/>
    </location>
</feature>
<accession>A0A9P7FMU5</accession>
<gene>
    <name evidence="2" type="ORF">H0H81_000453</name>
</gene>
<evidence type="ECO:0000256" key="1">
    <source>
        <dbReference type="SAM" id="MobiDB-lite"/>
    </source>
</evidence>
<feature type="region of interest" description="Disordered" evidence="1">
    <location>
        <begin position="212"/>
        <end position="238"/>
    </location>
</feature>
<dbReference type="OrthoDB" id="99432at2759"/>
<protein>
    <submittedName>
        <fullName evidence="2">Uncharacterized protein</fullName>
    </submittedName>
</protein>
<name>A0A9P7FMU5_9AGAR</name>
<organism evidence="2 3">
    <name type="scientific">Sphagnurus paluster</name>
    <dbReference type="NCBI Taxonomy" id="117069"/>
    <lineage>
        <taxon>Eukaryota</taxon>
        <taxon>Fungi</taxon>
        <taxon>Dikarya</taxon>
        <taxon>Basidiomycota</taxon>
        <taxon>Agaricomycotina</taxon>
        <taxon>Agaricomycetes</taxon>
        <taxon>Agaricomycetidae</taxon>
        <taxon>Agaricales</taxon>
        <taxon>Tricholomatineae</taxon>
        <taxon>Lyophyllaceae</taxon>
        <taxon>Sphagnurus</taxon>
    </lineage>
</organism>
<reference evidence="2" key="1">
    <citation type="submission" date="2021-02" db="EMBL/GenBank/DDBJ databases">
        <authorList>
            <person name="Nieuwenhuis M."/>
            <person name="Van De Peppel L.J.J."/>
        </authorList>
    </citation>
    <scope>NUCLEOTIDE SEQUENCE</scope>
    <source>
        <strain evidence="2">D49</strain>
    </source>
</reference>
<evidence type="ECO:0000313" key="2">
    <source>
        <dbReference type="EMBL" id="KAG5634877.1"/>
    </source>
</evidence>
<dbReference type="Proteomes" id="UP000717328">
    <property type="component" value="Unassembled WGS sequence"/>
</dbReference>
<keyword evidence="3" id="KW-1185">Reference proteome</keyword>
<comment type="caution">
    <text evidence="2">The sequence shown here is derived from an EMBL/GenBank/DDBJ whole genome shotgun (WGS) entry which is preliminary data.</text>
</comment>
<evidence type="ECO:0000313" key="3">
    <source>
        <dbReference type="Proteomes" id="UP000717328"/>
    </source>
</evidence>
<sequence>MRRSGVLAITLSLEQAIDVKAGTLTLNDPEFADAAGDSEDSDHEIIELSDKDTDVKRSKSKSKPQTAETVMTKAYQTTEPLAETDHCPCPQNAPATEALSSLMQLFNPTAMCKHDELRMSQNLQLTQLALMAQELRELRGHMETMIDCVNQETRCADRAKNELQLHKALNQSRASRRHQASPSESKSDDYDTSPSACRFCACCMRSQHGSSSQDIRQQYREDNSRRMSTIHRYENSPI</sequence>